<protein>
    <submittedName>
        <fullName evidence="1">Uncharacterized protein</fullName>
    </submittedName>
</protein>
<name>A0A7R9I2P5_9NEOP</name>
<dbReference type="EMBL" id="OD566614">
    <property type="protein sequence ID" value="CAD7444368.1"/>
    <property type="molecule type" value="Genomic_DNA"/>
</dbReference>
<organism evidence="1">
    <name type="scientific">Timema bartmani</name>
    <dbReference type="NCBI Taxonomy" id="61472"/>
    <lineage>
        <taxon>Eukaryota</taxon>
        <taxon>Metazoa</taxon>
        <taxon>Ecdysozoa</taxon>
        <taxon>Arthropoda</taxon>
        <taxon>Hexapoda</taxon>
        <taxon>Insecta</taxon>
        <taxon>Pterygota</taxon>
        <taxon>Neoptera</taxon>
        <taxon>Polyneoptera</taxon>
        <taxon>Phasmatodea</taxon>
        <taxon>Timematodea</taxon>
        <taxon>Timematoidea</taxon>
        <taxon>Timematidae</taxon>
        <taxon>Timema</taxon>
    </lineage>
</organism>
<evidence type="ECO:0000313" key="1">
    <source>
        <dbReference type="EMBL" id="CAD7444368.1"/>
    </source>
</evidence>
<reference evidence="1" key="1">
    <citation type="submission" date="2020-11" db="EMBL/GenBank/DDBJ databases">
        <authorList>
            <person name="Tran Van P."/>
        </authorList>
    </citation>
    <scope>NUCLEOTIDE SEQUENCE</scope>
</reference>
<gene>
    <name evidence="1" type="ORF">TBIB3V08_LOCUS6748</name>
</gene>
<dbReference type="AlphaFoldDB" id="A0A7R9I2P5"/>
<sequence length="111" mass="12811">MKSRVLCVIGQMGTKSALYGMLEEAILRLQRREQEDKWYRVVLKSSPDYERPPNHPYTDHRLNSTGFSGRLFLFNPASCRIPYPLIPGREKGWVRRRLGLPGGDIVPPAWD</sequence>
<accession>A0A7R9I2P5</accession>
<proteinExistence type="predicted"/>